<accession>A0A1G7F1S1</accession>
<gene>
    <name evidence="2" type="ORF">SAMN05216464_108258</name>
</gene>
<dbReference type="AlphaFoldDB" id="A0A1G7F1S1"/>
<reference evidence="2 3" key="1">
    <citation type="submission" date="2016-10" db="EMBL/GenBank/DDBJ databases">
        <authorList>
            <person name="de Groot N.N."/>
        </authorList>
    </citation>
    <scope>NUCLEOTIDE SEQUENCE [LARGE SCALE GENOMIC DNA]</scope>
    <source>
        <strain evidence="2 3">47C3B</strain>
    </source>
</reference>
<feature type="signal peptide" evidence="1">
    <location>
        <begin position="1"/>
        <end position="24"/>
    </location>
</feature>
<keyword evidence="1" id="KW-0732">Signal</keyword>
<dbReference type="EMBL" id="FNAI01000008">
    <property type="protein sequence ID" value="SDE69884.1"/>
    <property type="molecule type" value="Genomic_DNA"/>
</dbReference>
<evidence type="ECO:0000313" key="3">
    <source>
        <dbReference type="Proteomes" id="UP000199072"/>
    </source>
</evidence>
<dbReference type="Pfam" id="PF17170">
    <property type="entry name" value="DUF5128"/>
    <property type="match status" value="1"/>
</dbReference>
<evidence type="ECO:0000256" key="1">
    <source>
        <dbReference type="SAM" id="SignalP"/>
    </source>
</evidence>
<proteinExistence type="predicted"/>
<organism evidence="2 3">
    <name type="scientific">Mucilaginibacter pineti</name>
    <dbReference type="NCBI Taxonomy" id="1391627"/>
    <lineage>
        <taxon>Bacteria</taxon>
        <taxon>Pseudomonadati</taxon>
        <taxon>Bacteroidota</taxon>
        <taxon>Sphingobacteriia</taxon>
        <taxon>Sphingobacteriales</taxon>
        <taxon>Sphingobacteriaceae</taxon>
        <taxon>Mucilaginibacter</taxon>
    </lineage>
</organism>
<feature type="chain" id="PRO_5011432201" evidence="1">
    <location>
        <begin position="25"/>
        <end position="414"/>
    </location>
</feature>
<dbReference type="Proteomes" id="UP000199072">
    <property type="component" value="Unassembled WGS sequence"/>
</dbReference>
<dbReference type="STRING" id="1391627.SAMN05216464_108258"/>
<evidence type="ECO:0000313" key="2">
    <source>
        <dbReference type="EMBL" id="SDE69884.1"/>
    </source>
</evidence>
<name>A0A1G7F1S1_9SPHI</name>
<sequence length="414" mass="47618">MRNLNLKNAAIMGCLFFISIAAAAQEPTHPQEIYIDPNSVTNVTKQQVFDEVNYIPLQTIAQSRFNTIDQLVVTDKYFIINEQKTNHVLLFDKTGKFHCKIEVPSFSTAFSVNRQKREIMVKKGRTEIYYNFDGKKLREQPEKSIGTPYYFANGRIGYADYRVSEQYLPDTVNHEYRLYSKGRQYAGYLPYNMKLASIQNSDDIYTWHGPFFDIGSSKAVLYCRPFEYNIYELTSQRAYVKYKLVLPQEYVFPQDVLTVDSLKGHRYTYFNANQKQIREVSFAYETGNNIFFRLNSSIAGTNGSISYIYNLKTNALAAIKDIYPDATNYNLPITDIYNGGNFYNRNFLTSDGTYVYTSIKAELMFATAAKAQNQYPNNLKQYFAKGSSNGNPVIVQIKAKDQFTIPKAELSSNK</sequence>
<keyword evidence="3" id="KW-1185">Reference proteome</keyword>
<protein>
    <submittedName>
        <fullName evidence="2">6-bladed beta-propeller protein</fullName>
    </submittedName>
</protein>